<dbReference type="Proteomes" id="UP000184330">
    <property type="component" value="Unassembled WGS sequence"/>
</dbReference>
<feature type="domain" description="3CxxC-type" evidence="5">
    <location>
        <begin position="68"/>
        <end position="167"/>
    </location>
</feature>
<dbReference type="STRING" id="576137.A0A1L7XHI4"/>
<evidence type="ECO:0000256" key="3">
    <source>
        <dbReference type="ARBA" id="ARBA00022833"/>
    </source>
</evidence>
<dbReference type="InterPro" id="IPR027377">
    <property type="entry name" value="ZAR1/RTP1-5-like_Znf-3CxxC"/>
</dbReference>
<evidence type="ECO:0000313" key="6">
    <source>
        <dbReference type="EMBL" id="CZR64407.1"/>
    </source>
</evidence>
<proteinExistence type="predicted"/>
<accession>A0A1L7XHI4</accession>
<evidence type="ECO:0000313" key="7">
    <source>
        <dbReference type="Proteomes" id="UP000184330"/>
    </source>
</evidence>
<dbReference type="EMBL" id="FJOG01000026">
    <property type="protein sequence ID" value="CZR64407.1"/>
    <property type="molecule type" value="Genomic_DNA"/>
</dbReference>
<organism evidence="6 7">
    <name type="scientific">Phialocephala subalpina</name>
    <dbReference type="NCBI Taxonomy" id="576137"/>
    <lineage>
        <taxon>Eukaryota</taxon>
        <taxon>Fungi</taxon>
        <taxon>Dikarya</taxon>
        <taxon>Ascomycota</taxon>
        <taxon>Pezizomycotina</taxon>
        <taxon>Leotiomycetes</taxon>
        <taxon>Helotiales</taxon>
        <taxon>Mollisiaceae</taxon>
        <taxon>Phialocephala</taxon>
        <taxon>Phialocephala fortinii species complex</taxon>
    </lineage>
</organism>
<sequence length="172" mass="19960">MSPPKPKLHREPKSRTRPKSIPQDLDKSWSMYPALHDSVGRLLEEDDLSFTFFAIDEDEGSIKEYDTTIMGRFKCLNRACPSAGWTSKMIAITIRMYPEQQYNARVYHQRCKGCGSLSQPFPDDSYVQRIAYRLKKWSGVEMDQPSFTVRERERPHESTLCEGCKYGHCRLG</sequence>
<evidence type="ECO:0000259" key="5">
    <source>
        <dbReference type="SMART" id="SM01328"/>
    </source>
</evidence>
<dbReference type="Pfam" id="PF13695">
    <property type="entry name" value="Zn_ribbon_3CxxC"/>
    <property type="match status" value="1"/>
</dbReference>
<reference evidence="6 7" key="1">
    <citation type="submission" date="2016-03" db="EMBL/GenBank/DDBJ databases">
        <authorList>
            <person name="Ploux O."/>
        </authorList>
    </citation>
    <scope>NUCLEOTIDE SEQUENCE [LARGE SCALE GENOMIC DNA]</scope>
    <source>
        <strain evidence="6 7">UAMH 11012</strain>
    </source>
</reference>
<feature type="region of interest" description="Disordered" evidence="4">
    <location>
        <begin position="1"/>
        <end position="25"/>
    </location>
</feature>
<dbReference type="SMART" id="SM01328">
    <property type="entry name" value="zf-3CxxC"/>
    <property type="match status" value="1"/>
</dbReference>
<evidence type="ECO:0000256" key="1">
    <source>
        <dbReference type="ARBA" id="ARBA00022723"/>
    </source>
</evidence>
<keyword evidence="2" id="KW-0863">Zinc-finger</keyword>
<keyword evidence="7" id="KW-1185">Reference proteome</keyword>
<dbReference type="GO" id="GO:0008270">
    <property type="term" value="F:zinc ion binding"/>
    <property type="evidence" value="ECO:0007669"/>
    <property type="project" value="UniProtKB-KW"/>
</dbReference>
<keyword evidence="1" id="KW-0479">Metal-binding</keyword>
<protein>
    <recommendedName>
        <fullName evidence="5">3CxxC-type domain-containing protein</fullName>
    </recommendedName>
</protein>
<dbReference type="AlphaFoldDB" id="A0A1L7XHI4"/>
<evidence type="ECO:0000256" key="2">
    <source>
        <dbReference type="ARBA" id="ARBA00022771"/>
    </source>
</evidence>
<gene>
    <name evidence="6" type="ORF">PAC_14305</name>
</gene>
<keyword evidence="3" id="KW-0862">Zinc</keyword>
<dbReference type="OrthoDB" id="8121437at2759"/>
<evidence type="ECO:0000256" key="4">
    <source>
        <dbReference type="SAM" id="MobiDB-lite"/>
    </source>
</evidence>
<name>A0A1L7XHI4_9HELO</name>